<reference evidence="5" key="2">
    <citation type="journal article" date="2019" name="Int. J. Syst. Evol. Microbiol.">
        <title>The Global Catalogue of Microorganisms (GCM) 10K type strain sequencing project: providing services to taxonomists for standard genome sequencing and annotation.</title>
        <authorList>
            <consortium name="The Broad Institute Genomics Platform"/>
            <consortium name="The Broad Institute Genome Sequencing Center for Infectious Disease"/>
            <person name="Wu L."/>
            <person name="Ma J."/>
        </authorList>
    </citation>
    <scope>NUCLEOTIDE SEQUENCE [LARGE SCALE GENOMIC DNA]</scope>
    <source>
        <strain evidence="5">CGMCC 1.15931</strain>
    </source>
</reference>
<reference evidence="2" key="1">
    <citation type="journal article" date="2014" name="Int. J. Syst. Evol. Microbiol.">
        <title>Complete genome of a new Firmicutes species belonging to the dominant human colonic microbiota ('Ruminococcus bicirculans') reveals two chromosomes and a selective capacity to utilize plant glucans.</title>
        <authorList>
            <consortium name="NISC Comparative Sequencing Program"/>
            <person name="Wegmann U."/>
            <person name="Louis P."/>
            <person name="Goesmann A."/>
            <person name="Henrissat B."/>
            <person name="Duncan S.H."/>
            <person name="Flint H.J."/>
        </authorList>
    </citation>
    <scope>NUCLEOTIDE SEQUENCE</scope>
    <source>
        <strain evidence="2">CGMCC 1.15931</strain>
    </source>
</reference>
<accession>A0A6I3T682</accession>
<evidence type="ECO:0000256" key="1">
    <source>
        <dbReference type="SAM" id="MobiDB-lite"/>
    </source>
</evidence>
<organism evidence="3 4">
    <name type="scientific">Pseudoduganella buxea</name>
    <dbReference type="NCBI Taxonomy" id="1949069"/>
    <lineage>
        <taxon>Bacteria</taxon>
        <taxon>Pseudomonadati</taxon>
        <taxon>Pseudomonadota</taxon>
        <taxon>Betaproteobacteria</taxon>
        <taxon>Burkholderiales</taxon>
        <taxon>Oxalobacteraceae</taxon>
        <taxon>Telluria group</taxon>
        <taxon>Pseudoduganella</taxon>
    </lineage>
</organism>
<feature type="compositionally biased region" description="Polar residues" evidence="1">
    <location>
        <begin position="69"/>
        <end position="82"/>
    </location>
</feature>
<protein>
    <submittedName>
        <fullName evidence="3">Uncharacterized protein</fullName>
    </submittedName>
</protein>
<reference evidence="2" key="4">
    <citation type="submission" date="2024-05" db="EMBL/GenBank/DDBJ databases">
        <authorList>
            <person name="Sun Q."/>
            <person name="Zhou Y."/>
        </authorList>
    </citation>
    <scope>NUCLEOTIDE SEQUENCE</scope>
    <source>
        <strain evidence="2">CGMCC 1.15931</strain>
    </source>
</reference>
<evidence type="ECO:0000313" key="4">
    <source>
        <dbReference type="Proteomes" id="UP000430634"/>
    </source>
</evidence>
<gene>
    <name evidence="2" type="ORF">GCM10011572_43820</name>
    <name evidence="3" type="ORF">GM672_24820</name>
</gene>
<evidence type="ECO:0000313" key="2">
    <source>
        <dbReference type="EMBL" id="GGC17726.1"/>
    </source>
</evidence>
<comment type="caution">
    <text evidence="3">The sequence shown here is derived from an EMBL/GenBank/DDBJ whole genome shotgun (WGS) entry which is preliminary data.</text>
</comment>
<dbReference type="EMBL" id="WNKZ01000116">
    <property type="protein sequence ID" value="MTV55952.1"/>
    <property type="molecule type" value="Genomic_DNA"/>
</dbReference>
<name>A0A6I3T682_9BURK</name>
<dbReference type="Proteomes" id="UP000622638">
    <property type="component" value="Unassembled WGS sequence"/>
</dbReference>
<dbReference type="RefSeq" id="WP_155473205.1">
    <property type="nucleotide sequence ID" value="NZ_BMKG01000023.1"/>
</dbReference>
<feature type="region of interest" description="Disordered" evidence="1">
    <location>
        <begin position="60"/>
        <end position="82"/>
    </location>
</feature>
<evidence type="ECO:0000313" key="3">
    <source>
        <dbReference type="EMBL" id="MTV55952.1"/>
    </source>
</evidence>
<dbReference type="Proteomes" id="UP000430634">
    <property type="component" value="Unassembled WGS sequence"/>
</dbReference>
<evidence type="ECO:0000313" key="5">
    <source>
        <dbReference type="Proteomes" id="UP000622638"/>
    </source>
</evidence>
<sequence length="82" mass="8816">MPGAAGRHAVWLPLLVQGKYTVEMPSRMRVFGGDFTFERDRPGQPWRMAANFGAEIERASKPGAGLTDSPVTLSGTQAGVVK</sequence>
<reference evidence="3 4" key="3">
    <citation type="submission" date="2019-11" db="EMBL/GenBank/DDBJ databases">
        <title>Type strains purchased from KCTC, JCM and DSMZ.</title>
        <authorList>
            <person name="Lu H."/>
        </authorList>
    </citation>
    <scope>NUCLEOTIDE SEQUENCE [LARGE SCALE GENOMIC DNA]</scope>
    <source>
        <strain evidence="3 4">KCTC 52429</strain>
    </source>
</reference>
<keyword evidence="5" id="KW-1185">Reference proteome</keyword>
<dbReference type="EMBL" id="BMKG01000023">
    <property type="protein sequence ID" value="GGC17726.1"/>
    <property type="molecule type" value="Genomic_DNA"/>
</dbReference>
<dbReference type="AlphaFoldDB" id="A0A6I3T682"/>
<proteinExistence type="predicted"/>